<dbReference type="AlphaFoldDB" id="A0A238FKE2"/>
<feature type="region of interest" description="Disordered" evidence="1">
    <location>
        <begin position="236"/>
        <end position="300"/>
    </location>
</feature>
<proteinExistence type="predicted"/>
<dbReference type="InterPro" id="IPR029058">
    <property type="entry name" value="AB_hydrolase_fold"/>
</dbReference>
<evidence type="ECO:0000313" key="3">
    <source>
        <dbReference type="EMBL" id="SCV72611.1"/>
    </source>
</evidence>
<name>A0A238FKE2_9BASI</name>
<evidence type="ECO:0000256" key="2">
    <source>
        <dbReference type="SAM" id="Phobius"/>
    </source>
</evidence>
<keyword evidence="4" id="KW-1185">Reference proteome</keyword>
<feature type="compositionally biased region" description="Basic and acidic residues" evidence="1">
    <location>
        <begin position="242"/>
        <end position="251"/>
    </location>
</feature>
<evidence type="ECO:0000256" key="1">
    <source>
        <dbReference type="SAM" id="MobiDB-lite"/>
    </source>
</evidence>
<organism evidence="3 4">
    <name type="scientific">Microbotryum intermedium</name>
    <dbReference type="NCBI Taxonomy" id="269621"/>
    <lineage>
        <taxon>Eukaryota</taxon>
        <taxon>Fungi</taxon>
        <taxon>Dikarya</taxon>
        <taxon>Basidiomycota</taxon>
        <taxon>Pucciniomycotina</taxon>
        <taxon>Microbotryomycetes</taxon>
        <taxon>Microbotryales</taxon>
        <taxon>Microbotryaceae</taxon>
        <taxon>Microbotryum</taxon>
    </lineage>
</organism>
<keyword evidence="2" id="KW-0472">Membrane</keyword>
<feature type="compositionally biased region" description="Pro residues" evidence="1">
    <location>
        <begin position="1"/>
        <end position="11"/>
    </location>
</feature>
<feature type="compositionally biased region" description="Polar residues" evidence="1">
    <location>
        <begin position="30"/>
        <end position="40"/>
    </location>
</feature>
<keyword evidence="2" id="KW-0812">Transmembrane</keyword>
<feature type="region of interest" description="Disordered" evidence="1">
    <location>
        <begin position="163"/>
        <end position="184"/>
    </location>
</feature>
<reference evidence="4" key="1">
    <citation type="submission" date="2016-09" db="EMBL/GenBank/DDBJ databases">
        <authorList>
            <person name="Jeantristanb JTB J.-T."/>
            <person name="Ricardo R."/>
        </authorList>
    </citation>
    <scope>NUCLEOTIDE SEQUENCE [LARGE SCALE GENOMIC DNA]</scope>
</reference>
<dbReference type="PANTHER" id="PTHR37471">
    <property type="entry name" value="UNNAMED PRODUCT"/>
    <property type="match status" value="1"/>
</dbReference>
<feature type="transmembrane region" description="Helical" evidence="2">
    <location>
        <begin position="52"/>
        <end position="70"/>
    </location>
</feature>
<dbReference type="Proteomes" id="UP000198372">
    <property type="component" value="Unassembled WGS sequence"/>
</dbReference>
<protein>
    <submittedName>
        <fullName evidence="3">BQ2448_4148 protein</fullName>
    </submittedName>
</protein>
<keyword evidence="2" id="KW-1133">Transmembrane helix</keyword>
<dbReference type="EMBL" id="FMSP01000009">
    <property type="protein sequence ID" value="SCV72611.1"/>
    <property type="molecule type" value="Genomic_DNA"/>
</dbReference>
<feature type="region of interest" description="Disordered" evidence="1">
    <location>
        <begin position="1"/>
        <end position="40"/>
    </location>
</feature>
<evidence type="ECO:0000313" key="4">
    <source>
        <dbReference type="Proteomes" id="UP000198372"/>
    </source>
</evidence>
<dbReference type="STRING" id="269621.A0A238FKE2"/>
<dbReference type="PANTHER" id="PTHR37471:SF1">
    <property type="entry name" value="AB HYDROLASE-1 DOMAIN-CONTAINING PROTEIN"/>
    <property type="match status" value="1"/>
</dbReference>
<sequence length="764" mass="85910">MSLPRTTPPPANSKARSSMTGAGLRRTRSTDGASTSSPMSSRARKQYTGFRVMFHLTLAAVWLGIGLIWLLTPLSWLYVLWTFLTLIPSLHAGRPAPSHVVLKVLHYMTLSYCAVELPFSLYYRYLAIRANKRRKVPQASRRFLRNIIKRALENGLQNDEDGEQIISGGAELERRRSRSRSMNARSGLEAIPGLASVERALRSRSLNQVRLGDGASTPEMERPSIEFEMTPIPYGSIADLPELDKNNEPIKVEPSSATPRTANDDDDDDEVEDDEGYGASIRSGGGQHSIRPRSSSYTPSFMDKLEAEDPRAEDFRDFIRLWFNGCGEQSSSPEEVRIETLLNRPSHHVCADYKEIYRLNMADWLAWCLYSSTLKELEEERQAWVAAGKPPTHLDGELDVDQDGLELEQDKLGLLEHCLDLVEFRAGGPLREGRNPRCKVIRLTLDPVRVTQRPILLYSIVGCLQQYVGLKLRARGFVTYEDGGLRYLVRIPTGWKPTASCNEASRPLLVLHGLGCGLPQYGSMLSYFATSRQLADRPIIVLIQPHISMAFFSRDYLSPPTQKSIGVGITAIAQRWKFDVSGLTILSHSNGSIVHGWILKELPDLVIRSCFVDPVCFSLWEPWVCYNFLYSKPREPLEYLMRYFVSRELGVAFMLQRTFDWSSNLLFPSQIPRVTSPFHAAFYLAGRDAILNAERVRTYLKRSEIKEVKRGENVGPTRGGLKVHHAMKHGESMVGHGQAFDQIMSWVTAECANGGDSTACDSAY</sequence>
<feature type="compositionally biased region" description="Acidic residues" evidence="1">
    <location>
        <begin position="264"/>
        <end position="276"/>
    </location>
</feature>
<dbReference type="OrthoDB" id="6431331at2759"/>
<gene>
    <name evidence="3" type="ORF">BQ2448_4148</name>
</gene>
<dbReference type="SUPFAM" id="SSF53474">
    <property type="entry name" value="alpha/beta-Hydrolases"/>
    <property type="match status" value="1"/>
</dbReference>
<accession>A0A238FKE2</accession>